<reference evidence="1" key="2">
    <citation type="journal article" date="2015" name="Data Brief">
        <title>Shoot transcriptome of the giant reed, Arundo donax.</title>
        <authorList>
            <person name="Barrero R.A."/>
            <person name="Guerrero F.D."/>
            <person name="Moolhuijzen P."/>
            <person name="Goolsby J.A."/>
            <person name="Tidwell J."/>
            <person name="Bellgard S.E."/>
            <person name="Bellgard M.I."/>
        </authorList>
    </citation>
    <scope>NUCLEOTIDE SEQUENCE</scope>
    <source>
        <tissue evidence="1">Shoot tissue taken approximately 20 cm above the soil surface</tissue>
    </source>
</reference>
<evidence type="ECO:0000313" key="1">
    <source>
        <dbReference type="EMBL" id="JAD49869.1"/>
    </source>
</evidence>
<accession>A0A0A9ADY6</accession>
<sequence>MGHTINGRWGKSSSLTKLGLEPKLCDGEECDIGACGGGSAGGARARR</sequence>
<dbReference type="EMBL" id="GBRH01248026">
    <property type="protein sequence ID" value="JAD49869.1"/>
    <property type="molecule type" value="Transcribed_RNA"/>
</dbReference>
<organism evidence="1">
    <name type="scientific">Arundo donax</name>
    <name type="common">Giant reed</name>
    <name type="synonym">Donax arundinaceus</name>
    <dbReference type="NCBI Taxonomy" id="35708"/>
    <lineage>
        <taxon>Eukaryota</taxon>
        <taxon>Viridiplantae</taxon>
        <taxon>Streptophyta</taxon>
        <taxon>Embryophyta</taxon>
        <taxon>Tracheophyta</taxon>
        <taxon>Spermatophyta</taxon>
        <taxon>Magnoliopsida</taxon>
        <taxon>Liliopsida</taxon>
        <taxon>Poales</taxon>
        <taxon>Poaceae</taxon>
        <taxon>PACMAD clade</taxon>
        <taxon>Arundinoideae</taxon>
        <taxon>Arundineae</taxon>
        <taxon>Arundo</taxon>
    </lineage>
</organism>
<dbReference type="AlphaFoldDB" id="A0A0A9ADY6"/>
<protein>
    <submittedName>
        <fullName evidence="1">Uncharacterized protein</fullName>
    </submittedName>
</protein>
<reference evidence="1" key="1">
    <citation type="submission" date="2014-09" db="EMBL/GenBank/DDBJ databases">
        <authorList>
            <person name="Magalhaes I.L.F."/>
            <person name="Oliveira U."/>
            <person name="Santos F.R."/>
            <person name="Vidigal T.H.D.A."/>
            <person name="Brescovit A.D."/>
            <person name="Santos A.J."/>
        </authorList>
    </citation>
    <scope>NUCLEOTIDE SEQUENCE</scope>
    <source>
        <tissue evidence="1">Shoot tissue taken approximately 20 cm above the soil surface</tissue>
    </source>
</reference>
<proteinExistence type="predicted"/>
<name>A0A0A9ADY6_ARUDO</name>